<name>A0AAD6VA45_9AGAR</name>
<dbReference type="Proteomes" id="UP001219525">
    <property type="component" value="Unassembled WGS sequence"/>
</dbReference>
<gene>
    <name evidence="2" type="ORF">GGX14DRAFT_398633</name>
</gene>
<comment type="caution">
    <text evidence="2">The sequence shown here is derived from an EMBL/GenBank/DDBJ whole genome shotgun (WGS) entry which is preliminary data.</text>
</comment>
<accession>A0AAD6VA45</accession>
<evidence type="ECO:0000256" key="1">
    <source>
        <dbReference type="SAM" id="MobiDB-lite"/>
    </source>
</evidence>
<reference evidence="2" key="1">
    <citation type="submission" date="2023-03" db="EMBL/GenBank/DDBJ databases">
        <title>Massive genome expansion in bonnet fungi (Mycena s.s.) driven by repeated elements and novel gene families across ecological guilds.</title>
        <authorList>
            <consortium name="Lawrence Berkeley National Laboratory"/>
            <person name="Harder C.B."/>
            <person name="Miyauchi S."/>
            <person name="Viragh M."/>
            <person name="Kuo A."/>
            <person name="Thoen E."/>
            <person name="Andreopoulos B."/>
            <person name="Lu D."/>
            <person name="Skrede I."/>
            <person name="Drula E."/>
            <person name="Henrissat B."/>
            <person name="Morin E."/>
            <person name="Kohler A."/>
            <person name="Barry K."/>
            <person name="LaButti K."/>
            <person name="Morin E."/>
            <person name="Salamov A."/>
            <person name="Lipzen A."/>
            <person name="Mereny Z."/>
            <person name="Hegedus B."/>
            <person name="Baldrian P."/>
            <person name="Stursova M."/>
            <person name="Weitz H."/>
            <person name="Taylor A."/>
            <person name="Grigoriev I.V."/>
            <person name="Nagy L.G."/>
            <person name="Martin F."/>
            <person name="Kauserud H."/>
        </authorList>
    </citation>
    <scope>NUCLEOTIDE SEQUENCE</scope>
    <source>
        <strain evidence="2">9144</strain>
    </source>
</reference>
<feature type="region of interest" description="Disordered" evidence="1">
    <location>
        <begin position="496"/>
        <end position="542"/>
    </location>
</feature>
<keyword evidence="3" id="KW-1185">Reference proteome</keyword>
<sequence length="714" mass="78356">MPPDTPPTQTIMSVCKEPLPLPATWNFALWRTPPPDLNIPDDMGLQERNFHNDCVEKVNVKSTHVQLGKNTTTTWDLGNYNSARQQLLRDNILKLQLFVYTTCKILQPFGGDNFGEMHHFLRTTSVLKVATFYTYNLGTLKAQLVTKIPLLLSDQACINFWFYALLVISGGGGNGQGAERLFKLYLKYIRLISVDGFDVTLRSRFPKVVPPQVLQVVILQVATLKVVSCILQLGKLTSFKLEPPQSRKIYKSLVQQLERVTRGNWDNGSDRDKKQVTVPEQLVVMVQYCTHAVASVPAGVMEIVIEEHMRHFKDTERKNEQEKLAKDTGMDLAGSMVMPRASRIDPMRHIKLPKKPRQDTGFLLQPVWPILLILPTSPPHPSLVAPISQPLATTTTDATMTKIATIIVTSVISTAATMTIADPVNPSAVTTAGTHTTHPTAETETKISRTMTPYMPRPLWQSRHPGPPRFDLATDVVSNFFLSFFMPATMHHPIPSASEEDSTLLCPPGPLVPEKDDTSSCPPGSLPSASEDGDTSLRAPGLPSALEEDGILPCLPQTRLIDSKIIPNTAHCRSQTHPARKPAHSISLIQSCRLLLILGVSGLPKSSTLSRAALFELVLCVFRVASSWSPGIHCIPGLGSLISRLDPQTGPPGMCIQVSRVGREGPIPPQTHPSKYVASCTIAISLVPLPEKICVEGVAGGPKSCLKRRALEHI</sequence>
<protein>
    <submittedName>
        <fullName evidence="2">Uncharacterized protein</fullName>
    </submittedName>
</protein>
<evidence type="ECO:0000313" key="3">
    <source>
        <dbReference type="Proteomes" id="UP001219525"/>
    </source>
</evidence>
<evidence type="ECO:0000313" key="2">
    <source>
        <dbReference type="EMBL" id="KAJ7203882.1"/>
    </source>
</evidence>
<organism evidence="2 3">
    <name type="scientific">Mycena pura</name>
    <dbReference type="NCBI Taxonomy" id="153505"/>
    <lineage>
        <taxon>Eukaryota</taxon>
        <taxon>Fungi</taxon>
        <taxon>Dikarya</taxon>
        <taxon>Basidiomycota</taxon>
        <taxon>Agaricomycotina</taxon>
        <taxon>Agaricomycetes</taxon>
        <taxon>Agaricomycetidae</taxon>
        <taxon>Agaricales</taxon>
        <taxon>Marasmiineae</taxon>
        <taxon>Mycenaceae</taxon>
        <taxon>Mycena</taxon>
    </lineage>
</organism>
<proteinExistence type="predicted"/>
<dbReference type="EMBL" id="JARJCW010000049">
    <property type="protein sequence ID" value="KAJ7203882.1"/>
    <property type="molecule type" value="Genomic_DNA"/>
</dbReference>
<dbReference type="AlphaFoldDB" id="A0AAD6VA45"/>